<dbReference type="Gene3D" id="1.10.4030.10">
    <property type="entry name" value="Porin chaperone SurA, peptide-binding domain"/>
    <property type="match status" value="1"/>
</dbReference>
<evidence type="ECO:0000256" key="5">
    <source>
        <dbReference type="ARBA" id="ARBA00022692"/>
    </source>
</evidence>
<evidence type="ECO:0000256" key="4">
    <source>
        <dbReference type="ARBA" id="ARBA00022519"/>
    </source>
</evidence>
<dbReference type="Gene3D" id="3.10.50.40">
    <property type="match status" value="1"/>
</dbReference>
<evidence type="ECO:0000256" key="2">
    <source>
        <dbReference type="ARBA" id="ARBA00018370"/>
    </source>
</evidence>
<dbReference type="GO" id="GO:0003755">
    <property type="term" value="F:peptidyl-prolyl cis-trans isomerase activity"/>
    <property type="evidence" value="ECO:0007669"/>
    <property type="project" value="UniProtKB-KW"/>
</dbReference>
<evidence type="ECO:0000256" key="3">
    <source>
        <dbReference type="ARBA" id="ARBA00022475"/>
    </source>
</evidence>
<evidence type="ECO:0000256" key="7">
    <source>
        <dbReference type="ARBA" id="ARBA00023136"/>
    </source>
</evidence>
<keyword evidence="14 17" id="KW-0413">Isomerase</keyword>
<evidence type="ECO:0000259" key="16">
    <source>
        <dbReference type="PROSITE" id="PS50198"/>
    </source>
</evidence>
<evidence type="ECO:0000256" key="6">
    <source>
        <dbReference type="ARBA" id="ARBA00022989"/>
    </source>
</evidence>
<dbReference type="GO" id="GO:0005886">
    <property type="term" value="C:plasma membrane"/>
    <property type="evidence" value="ECO:0007669"/>
    <property type="project" value="UniProtKB-SubCell"/>
</dbReference>
<evidence type="ECO:0000256" key="10">
    <source>
        <dbReference type="ARBA" id="ARBA00031484"/>
    </source>
</evidence>
<dbReference type="PANTHER" id="PTHR47529:SF1">
    <property type="entry name" value="PERIPLASMIC CHAPERONE PPID"/>
    <property type="match status" value="1"/>
</dbReference>
<gene>
    <name evidence="17" type="ORF">KL86APRO_10640</name>
</gene>
<name>A0A212J7Q6_9PROT</name>
<dbReference type="Pfam" id="PF13624">
    <property type="entry name" value="SurA_N_3"/>
    <property type="match status" value="1"/>
</dbReference>
<dbReference type="InterPro" id="IPR000297">
    <property type="entry name" value="PPIase_PpiC"/>
</dbReference>
<feature type="domain" description="PpiC" evidence="16">
    <location>
        <begin position="256"/>
        <end position="378"/>
    </location>
</feature>
<evidence type="ECO:0000256" key="11">
    <source>
        <dbReference type="ARBA" id="ARBA00038408"/>
    </source>
</evidence>
<dbReference type="SUPFAM" id="SSF109998">
    <property type="entry name" value="Triger factor/SurA peptide-binding domain-like"/>
    <property type="match status" value="1"/>
</dbReference>
<sequence length="653" mass="70127">MPRCGIPPYYRAERGGFAASRLLFWVLRAMSKSVGKIFTSFLAKILFAVLIVAFGAWGVADMLRRSPEHQAVIKVGDVEVDGRQVKRAFSTELRRIREQFGEQITAAEAQKFGIFDRVLSQLATRALLDAAAKDMNVGVSDDAVQTLITSNAAFQDQSGAFSPERFRRVLETNGYREADFLTGTRGDMIRQRILESVRGPVVAPKILVDTLLRYEGERRVAETFLVAAKAMPLPADPGDAVLEAFQKDHAASYTAPETRTLAVLPLRPEDVKVELSEDDLKARYEQHASDYAEPEQRKLSQILLRDEASAAKVAAALNEGRKPDAVAKEAGGTLTDLGWVVRDGLLSAIGDPAFAAKAGAILPPLKTPLGWHVVIVEAVRPAHQASFAEARAKVEAAAHAEEALGALYRLSTAVEDSLAAGATLEEAAKTNKLSVHILDGIDAEGRGADPKAVEGVPALAEAVKAGFSQEAGTVSALLEYEGEPGGYFIVRTDAVTPAALKPFASVRAEVLAAWRAQEQQKAAVAKAEELAKAFADAKDADAFAKANGVKLDTTPELYRSQGGNLPQELLARIFAVEPGETASTPAPGGAMVAKLKAIEPVDSKVFEANLEQGKRQLRGAIGDSLLGSFTTQLADSFKMKQYRSVDSLVQEIR</sequence>
<accession>A0A212J7Q6</accession>
<proteinExistence type="inferred from homology"/>
<dbReference type="PROSITE" id="PS50198">
    <property type="entry name" value="PPIC_PPIASE_2"/>
    <property type="match status" value="1"/>
</dbReference>
<keyword evidence="7 15" id="KW-0472">Membrane</keyword>
<keyword evidence="8" id="KW-0143">Chaperone</keyword>
<evidence type="ECO:0000256" key="14">
    <source>
        <dbReference type="PROSITE-ProRule" id="PRU00278"/>
    </source>
</evidence>
<evidence type="ECO:0000256" key="9">
    <source>
        <dbReference type="ARBA" id="ARBA00030642"/>
    </source>
</evidence>
<dbReference type="InterPro" id="IPR027304">
    <property type="entry name" value="Trigger_fact/SurA_dom_sf"/>
</dbReference>
<evidence type="ECO:0000256" key="13">
    <source>
        <dbReference type="ARBA" id="ARBA00042775"/>
    </source>
</evidence>
<evidence type="ECO:0000256" key="1">
    <source>
        <dbReference type="ARBA" id="ARBA00004382"/>
    </source>
</evidence>
<dbReference type="InterPro" id="IPR052029">
    <property type="entry name" value="PpiD_chaperone"/>
</dbReference>
<reference evidence="17" key="1">
    <citation type="submission" date="2016-04" db="EMBL/GenBank/DDBJ databases">
        <authorList>
            <person name="Evans L.H."/>
            <person name="Alamgir A."/>
            <person name="Owens N."/>
            <person name="Weber N.D."/>
            <person name="Virtaneva K."/>
            <person name="Barbian K."/>
            <person name="Babar A."/>
            <person name="Rosenke K."/>
        </authorList>
    </citation>
    <scope>NUCLEOTIDE SEQUENCE</scope>
    <source>
        <strain evidence="17">86</strain>
    </source>
</reference>
<evidence type="ECO:0000256" key="8">
    <source>
        <dbReference type="ARBA" id="ARBA00023186"/>
    </source>
</evidence>
<dbReference type="SUPFAM" id="SSF54534">
    <property type="entry name" value="FKBP-like"/>
    <property type="match status" value="1"/>
</dbReference>
<dbReference type="EMBL" id="FLUO01000001">
    <property type="protein sequence ID" value="SBV95474.1"/>
    <property type="molecule type" value="Genomic_DNA"/>
</dbReference>
<dbReference type="InterPro" id="IPR046357">
    <property type="entry name" value="PPIase_dom_sf"/>
</dbReference>
<keyword evidence="14" id="KW-0697">Rotamase</keyword>
<dbReference type="Pfam" id="PF13145">
    <property type="entry name" value="Rotamase_2"/>
    <property type="match status" value="2"/>
</dbReference>
<evidence type="ECO:0000256" key="15">
    <source>
        <dbReference type="SAM" id="Phobius"/>
    </source>
</evidence>
<keyword evidence="3" id="KW-1003">Cell membrane</keyword>
<evidence type="ECO:0000256" key="12">
    <source>
        <dbReference type="ARBA" id="ARBA00040743"/>
    </source>
</evidence>
<organism evidence="17">
    <name type="scientific">uncultured Alphaproteobacteria bacterium</name>
    <dbReference type="NCBI Taxonomy" id="91750"/>
    <lineage>
        <taxon>Bacteria</taxon>
        <taxon>Pseudomonadati</taxon>
        <taxon>Pseudomonadota</taxon>
        <taxon>Alphaproteobacteria</taxon>
        <taxon>environmental samples</taxon>
    </lineage>
</organism>
<keyword evidence="6 15" id="KW-1133">Transmembrane helix</keyword>
<comment type="subcellular location">
    <subcellularLocation>
        <location evidence="1">Cell inner membrane</location>
        <topology evidence="1">Single-pass type II membrane protein</topology>
        <orientation evidence="1">Periplasmic side</orientation>
    </subcellularLocation>
</comment>
<dbReference type="AlphaFoldDB" id="A0A212J7Q6"/>
<comment type="similarity">
    <text evidence="11">Belongs to the PpiD chaperone family.</text>
</comment>
<feature type="transmembrane region" description="Helical" evidence="15">
    <location>
        <begin position="37"/>
        <end position="60"/>
    </location>
</feature>
<protein>
    <recommendedName>
        <fullName evidence="2">Parvulin-like PPIase</fullName>
    </recommendedName>
    <alternativeName>
        <fullName evidence="9">Peptidyl-prolyl cis-trans isomerase plp</fullName>
    </alternativeName>
    <alternativeName>
        <fullName evidence="12">Periplasmic chaperone PpiD</fullName>
    </alternativeName>
    <alternativeName>
        <fullName evidence="13">Periplasmic folding chaperone</fullName>
    </alternativeName>
    <alternativeName>
        <fullName evidence="10">Rotamase plp</fullName>
    </alternativeName>
</protein>
<evidence type="ECO:0000313" key="17">
    <source>
        <dbReference type="EMBL" id="SBV95474.1"/>
    </source>
</evidence>
<keyword evidence="5 15" id="KW-0812">Transmembrane</keyword>
<dbReference type="PANTHER" id="PTHR47529">
    <property type="entry name" value="PEPTIDYL-PROLYL CIS-TRANS ISOMERASE D"/>
    <property type="match status" value="1"/>
</dbReference>
<keyword evidence="4" id="KW-0997">Cell inner membrane</keyword>